<dbReference type="Proteomes" id="UP000694546">
    <property type="component" value="Chromosome 10"/>
</dbReference>
<evidence type="ECO:0000256" key="5">
    <source>
        <dbReference type="ARBA" id="ARBA00023319"/>
    </source>
</evidence>
<evidence type="ECO:0000256" key="3">
    <source>
        <dbReference type="ARBA" id="ARBA00022737"/>
    </source>
</evidence>
<protein>
    <submittedName>
        <fullName evidence="9">Info leucine-rich repeat, immunoglobulin-like and transmembrane domains 3a</fullName>
    </submittedName>
</protein>
<keyword evidence="7" id="KW-1133">Transmembrane helix</keyword>
<dbReference type="InterPro" id="IPR050467">
    <property type="entry name" value="LRFN"/>
</dbReference>
<reference evidence="9" key="2">
    <citation type="submission" date="2025-09" db="UniProtKB">
        <authorList>
            <consortium name="Ensembl"/>
        </authorList>
    </citation>
    <scope>IDENTIFICATION</scope>
</reference>
<evidence type="ECO:0000256" key="7">
    <source>
        <dbReference type="SAM" id="Phobius"/>
    </source>
</evidence>
<dbReference type="InterPro" id="IPR032675">
    <property type="entry name" value="LRR_dom_sf"/>
</dbReference>
<dbReference type="Ensembl" id="ENSGMOT00000074449.1">
    <property type="protein sequence ID" value="ENSGMOP00000030364.1"/>
    <property type="gene ID" value="ENSGMOG00000033751.1"/>
</dbReference>
<feature type="compositionally biased region" description="Basic and acidic residues" evidence="6">
    <location>
        <begin position="473"/>
        <end position="490"/>
    </location>
</feature>
<dbReference type="SUPFAM" id="SSF52058">
    <property type="entry name" value="L domain-like"/>
    <property type="match status" value="1"/>
</dbReference>
<dbReference type="InterPro" id="IPR007110">
    <property type="entry name" value="Ig-like_dom"/>
</dbReference>
<dbReference type="Gene3D" id="2.60.40.10">
    <property type="entry name" value="Immunoglobulins"/>
    <property type="match status" value="1"/>
</dbReference>
<dbReference type="InterPro" id="IPR003599">
    <property type="entry name" value="Ig_sub"/>
</dbReference>
<dbReference type="GeneTree" id="ENSGT00940000156627"/>
<dbReference type="InterPro" id="IPR013783">
    <property type="entry name" value="Ig-like_fold"/>
</dbReference>
<proteinExistence type="predicted"/>
<dbReference type="AlphaFoldDB" id="A0A8C5AE26"/>
<feature type="region of interest" description="Disordered" evidence="6">
    <location>
        <begin position="374"/>
        <end position="414"/>
    </location>
</feature>
<accession>A0A8C5AE26</accession>
<dbReference type="OMA" id="DMNEVPM"/>
<dbReference type="Pfam" id="PF13855">
    <property type="entry name" value="LRR_8"/>
    <property type="match status" value="1"/>
</dbReference>
<keyword evidence="7" id="KW-0812">Transmembrane</keyword>
<keyword evidence="10" id="KW-1185">Reference proteome</keyword>
<evidence type="ECO:0000313" key="9">
    <source>
        <dbReference type="Ensembl" id="ENSGMOP00000030364.1"/>
    </source>
</evidence>
<gene>
    <name evidence="9" type="primary">lrit3a</name>
</gene>
<evidence type="ECO:0000313" key="10">
    <source>
        <dbReference type="Proteomes" id="UP000694546"/>
    </source>
</evidence>
<keyword evidence="4" id="KW-1015">Disulfide bond</keyword>
<dbReference type="InterPro" id="IPR001611">
    <property type="entry name" value="Leu-rich_rpt"/>
</dbReference>
<feature type="compositionally biased region" description="Low complexity" evidence="6">
    <location>
        <begin position="400"/>
        <end position="414"/>
    </location>
</feature>
<dbReference type="InterPro" id="IPR003598">
    <property type="entry name" value="Ig_sub2"/>
</dbReference>
<evidence type="ECO:0000256" key="6">
    <source>
        <dbReference type="SAM" id="MobiDB-lite"/>
    </source>
</evidence>
<dbReference type="Pfam" id="PF13927">
    <property type="entry name" value="Ig_3"/>
    <property type="match status" value="1"/>
</dbReference>
<dbReference type="FunFam" id="2.60.40.10:FF:000032">
    <property type="entry name" value="palladin isoform X1"/>
    <property type="match status" value="1"/>
</dbReference>
<dbReference type="PANTHER" id="PTHR45842:SF8">
    <property type="entry name" value="LEUCINE-RICH REPEAT, IMMUNOGLOBULIN-LIKE DOMAIN AND TRANSMEMBRANE DOMAIN-CONTAINING PROTEIN 3"/>
    <property type="match status" value="1"/>
</dbReference>
<dbReference type="SMART" id="SM00408">
    <property type="entry name" value="IGc2"/>
    <property type="match status" value="1"/>
</dbReference>
<feature type="transmembrane region" description="Helical" evidence="7">
    <location>
        <begin position="586"/>
        <end position="607"/>
    </location>
</feature>
<dbReference type="SMART" id="SM00409">
    <property type="entry name" value="IG"/>
    <property type="match status" value="1"/>
</dbReference>
<evidence type="ECO:0000256" key="2">
    <source>
        <dbReference type="ARBA" id="ARBA00022729"/>
    </source>
</evidence>
<sequence>MRVEVPNADLQLTLSSSAGREKEVQGNLMREEEEEEEEVALCCLGTVRCFCPAQCTCTPNSRDGGSVSSSVVCNDPDMADIPINVPVDTVKLRVEKTGVRRVPSEAFYYLPDLRYLWITYNAVSALDPGAFYNLKLLHELRLDGNQISVFPWDALREMPSLRTLDLHNNRLAALPAEAVALLPGLTYLDLSSNRLGTLPSDLMDLWPPFNGSPVRKGAGQKVILGLQDNPWICDCRLSKIIALSKMTDCPVVLMDLFVTCSVPENLAGVLLQRVELEQCVKPTVMTSATQLTSPLGSNLLLRCDATGLPTPSLLWAKSDGTYPNNTVQESPVDGVRWSIMSLLGILGRDAGNYSCSAKNYAGNAQATISVAVAGGDVTTPPPPPPLGTSAEPGTSGGPAVSTALPSTPSVTSASTTINTTLVPTTAAAVTTPAPGSSPPTTAPPRLTTPPPPPPPAETKSPTPRPPKPPPGSDSRKLAADETSKKTDASRALRGLKVVEEGPDSAVLLWTTQGLARDAALTVVCSPYGDQDAKRTLETTAGSGKVLLEGLAPGLRYSVCLVGRGPTQGKDPCLDFYTLGEGGGPSLLLVASWVACAVALPLIGLLLYKIVALSCSGPPPDAEQLEKESYVGFETISMKQRGPGARASELWARRAPNDSERMMLCSRSSLDSQTTYKSESSRSEYLC</sequence>
<dbReference type="Gene3D" id="3.80.10.10">
    <property type="entry name" value="Ribonuclease Inhibitor"/>
    <property type="match status" value="1"/>
</dbReference>
<feature type="compositionally biased region" description="Pro residues" evidence="6">
    <location>
        <begin position="435"/>
        <end position="471"/>
    </location>
</feature>
<organism evidence="9 10">
    <name type="scientific">Gadus morhua</name>
    <name type="common">Atlantic cod</name>
    <dbReference type="NCBI Taxonomy" id="8049"/>
    <lineage>
        <taxon>Eukaryota</taxon>
        <taxon>Metazoa</taxon>
        <taxon>Chordata</taxon>
        <taxon>Craniata</taxon>
        <taxon>Vertebrata</taxon>
        <taxon>Euteleostomi</taxon>
        <taxon>Actinopterygii</taxon>
        <taxon>Neopterygii</taxon>
        <taxon>Teleostei</taxon>
        <taxon>Neoteleostei</taxon>
        <taxon>Acanthomorphata</taxon>
        <taxon>Zeiogadaria</taxon>
        <taxon>Gadariae</taxon>
        <taxon>Gadiformes</taxon>
        <taxon>Gadoidei</taxon>
        <taxon>Gadidae</taxon>
        <taxon>Gadus</taxon>
    </lineage>
</organism>
<reference evidence="9" key="1">
    <citation type="submission" date="2025-08" db="UniProtKB">
        <authorList>
            <consortium name="Ensembl"/>
        </authorList>
    </citation>
    <scope>IDENTIFICATION</scope>
</reference>
<dbReference type="SUPFAM" id="SSF48726">
    <property type="entry name" value="Immunoglobulin"/>
    <property type="match status" value="1"/>
</dbReference>
<dbReference type="SMART" id="SM00369">
    <property type="entry name" value="LRR_TYP"/>
    <property type="match status" value="4"/>
</dbReference>
<evidence type="ECO:0000256" key="4">
    <source>
        <dbReference type="ARBA" id="ARBA00023157"/>
    </source>
</evidence>
<dbReference type="InterPro" id="IPR003591">
    <property type="entry name" value="Leu-rich_rpt_typical-subtyp"/>
</dbReference>
<keyword evidence="1" id="KW-0433">Leucine-rich repeat</keyword>
<dbReference type="PROSITE" id="PS50835">
    <property type="entry name" value="IG_LIKE"/>
    <property type="match status" value="1"/>
</dbReference>
<keyword evidence="3" id="KW-0677">Repeat</keyword>
<dbReference type="PROSITE" id="PS51450">
    <property type="entry name" value="LRR"/>
    <property type="match status" value="2"/>
</dbReference>
<name>A0A8C5AE26_GADMO</name>
<keyword evidence="5" id="KW-0393">Immunoglobulin domain</keyword>
<dbReference type="PANTHER" id="PTHR45842">
    <property type="entry name" value="SYNAPTIC ADHESION-LIKE MOLECULE SALM"/>
    <property type="match status" value="1"/>
</dbReference>
<feature type="region of interest" description="Disordered" evidence="6">
    <location>
        <begin position="428"/>
        <end position="490"/>
    </location>
</feature>
<evidence type="ECO:0000259" key="8">
    <source>
        <dbReference type="PROSITE" id="PS50835"/>
    </source>
</evidence>
<dbReference type="InterPro" id="IPR036179">
    <property type="entry name" value="Ig-like_dom_sf"/>
</dbReference>
<keyword evidence="7" id="KW-0472">Membrane</keyword>
<keyword evidence="2" id="KW-0732">Signal</keyword>
<evidence type="ECO:0000256" key="1">
    <source>
        <dbReference type="ARBA" id="ARBA00022614"/>
    </source>
</evidence>
<feature type="domain" description="Ig-like" evidence="8">
    <location>
        <begin position="282"/>
        <end position="369"/>
    </location>
</feature>